<accession>A0A2H0VZV0</accession>
<proteinExistence type="inferred from homology"/>
<evidence type="ECO:0000256" key="6">
    <source>
        <dbReference type="ARBA" id="ARBA00022603"/>
    </source>
</evidence>
<dbReference type="EMBL" id="PEZZ01000046">
    <property type="protein sequence ID" value="PIS04623.1"/>
    <property type="molecule type" value="Genomic_DNA"/>
</dbReference>
<evidence type="ECO:0000313" key="11">
    <source>
        <dbReference type="Proteomes" id="UP000230935"/>
    </source>
</evidence>
<dbReference type="GO" id="GO:0032259">
    <property type="term" value="P:methylation"/>
    <property type="evidence" value="ECO:0007669"/>
    <property type="project" value="UniProtKB-KW"/>
</dbReference>
<evidence type="ECO:0000256" key="1">
    <source>
        <dbReference type="ARBA" id="ARBA00004496"/>
    </source>
</evidence>
<dbReference type="EC" id="2.1.1.77" evidence="3 9"/>
<dbReference type="GO" id="GO:0030091">
    <property type="term" value="P:protein repair"/>
    <property type="evidence" value="ECO:0007669"/>
    <property type="project" value="UniProtKB-UniRule"/>
</dbReference>
<evidence type="ECO:0000256" key="2">
    <source>
        <dbReference type="ARBA" id="ARBA00005369"/>
    </source>
</evidence>
<keyword evidence="6 10" id="KW-0489">Methyltransferase</keyword>
<dbReference type="Proteomes" id="UP000230935">
    <property type="component" value="Unassembled WGS sequence"/>
</dbReference>
<evidence type="ECO:0000256" key="7">
    <source>
        <dbReference type="ARBA" id="ARBA00022679"/>
    </source>
</evidence>
<comment type="subcellular location">
    <subcellularLocation>
        <location evidence="1">Cytoplasm</location>
    </subcellularLocation>
</comment>
<dbReference type="NCBIfam" id="TIGR00080">
    <property type="entry name" value="pimt"/>
    <property type="match status" value="1"/>
</dbReference>
<keyword evidence="7 10" id="KW-0808">Transferase</keyword>
<dbReference type="GO" id="GO:0005737">
    <property type="term" value="C:cytoplasm"/>
    <property type="evidence" value="ECO:0007669"/>
    <property type="project" value="UniProtKB-SubCell"/>
</dbReference>
<comment type="caution">
    <text evidence="10">The sequence shown here is derived from an EMBL/GenBank/DDBJ whole genome shotgun (WGS) entry which is preliminary data.</text>
</comment>
<dbReference type="GO" id="GO:0004719">
    <property type="term" value="F:protein-L-isoaspartate (D-aspartate) O-methyltransferase activity"/>
    <property type="evidence" value="ECO:0007669"/>
    <property type="project" value="UniProtKB-UniRule"/>
</dbReference>
<evidence type="ECO:0000256" key="8">
    <source>
        <dbReference type="ARBA" id="ARBA00022691"/>
    </source>
</evidence>
<name>A0A2H0VZV0_9BACT</name>
<dbReference type="CDD" id="cd02440">
    <property type="entry name" value="AdoMet_MTases"/>
    <property type="match status" value="1"/>
</dbReference>
<gene>
    <name evidence="10" type="primary">pcm</name>
    <name evidence="10" type="ORF">COT81_05505</name>
</gene>
<dbReference type="PANTHER" id="PTHR11579">
    <property type="entry name" value="PROTEIN-L-ISOASPARTATE O-METHYLTRANSFERASE"/>
    <property type="match status" value="1"/>
</dbReference>
<dbReference type="PANTHER" id="PTHR11579:SF0">
    <property type="entry name" value="PROTEIN-L-ISOASPARTATE(D-ASPARTATE) O-METHYLTRANSFERASE"/>
    <property type="match status" value="1"/>
</dbReference>
<evidence type="ECO:0000256" key="3">
    <source>
        <dbReference type="ARBA" id="ARBA00011890"/>
    </source>
</evidence>
<evidence type="ECO:0000256" key="4">
    <source>
        <dbReference type="ARBA" id="ARBA00013346"/>
    </source>
</evidence>
<dbReference type="SUPFAM" id="SSF53335">
    <property type="entry name" value="S-adenosyl-L-methionine-dependent methyltransferases"/>
    <property type="match status" value="1"/>
</dbReference>
<dbReference type="InterPro" id="IPR000682">
    <property type="entry name" value="PCMT"/>
</dbReference>
<dbReference type="Pfam" id="PF01135">
    <property type="entry name" value="PCMT"/>
    <property type="match status" value="1"/>
</dbReference>
<keyword evidence="5" id="KW-0963">Cytoplasm</keyword>
<organism evidence="10 11">
    <name type="scientific">Candidatus Buchananbacteria bacterium CG10_big_fil_rev_8_21_14_0_10_42_9</name>
    <dbReference type="NCBI Taxonomy" id="1974526"/>
    <lineage>
        <taxon>Bacteria</taxon>
        <taxon>Candidatus Buchananiibacteriota</taxon>
    </lineage>
</organism>
<protein>
    <recommendedName>
        <fullName evidence="4 9">Protein-L-isoaspartate O-methyltransferase</fullName>
        <ecNumber evidence="3 9">2.1.1.77</ecNumber>
    </recommendedName>
</protein>
<reference evidence="11" key="1">
    <citation type="submission" date="2017-09" db="EMBL/GenBank/DDBJ databases">
        <title>Depth-based differentiation of microbial function through sediment-hosted aquifers and enrichment of novel symbionts in the deep terrestrial subsurface.</title>
        <authorList>
            <person name="Probst A.J."/>
            <person name="Ladd B."/>
            <person name="Jarett J.K."/>
            <person name="Geller-Mcgrath D.E."/>
            <person name="Sieber C.M.K."/>
            <person name="Emerson J.B."/>
            <person name="Anantharaman K."/>
            <person name="Thomas B.C."/>
            <person name="Malmstrom R."/>
            <person name="Stieglmeier M."/>
            <person name="Klingl A."/>
            <person name="Woyke T."/>
            <person name="Ryan C.M."/>
            <person name="Banfield J.F."/>
        </authorList>
    </citation>
    <scope>NUCLEOTIDE SEQUENCE [LARGE SCALE GENOMIC DNA]</scope>
</reference>
<keyword evidence="8" id="KW-0949">S-adenosyl-L-methionine</keyword>
<evidence type="ECO:0000256" key="5">
    <source>
        <dbReference type="ARBA" id="ARBA00022490"/>
    </source>
</evidence>
<sequence>MKLINNLIDEGTIKTPAIISAFKAVSRQDFLPPESKHLANQNRPIPIGHGVTNSQPYTVAFMLELLQPQAGQKILDIGSGSAWQTVLLAHIVGDKGSVYAIERIPEIKRFGEQNAKLYNFKNISFYCQDGSHGLPNQAPFDRIVVAAAAAGDYQAIKQQLKVGGRLVIPTAAQDIRLIIRESKHNYREQIFPGFVFVPLISDYS</sequence>
<comment type="similarity">
    <text evidence="2">Belongs to the methyltransferase superfamily. L-isoaspartyl/D-aspartyl protein methyltransferase family.</text>
</comment>
<evidence type="ECO:0000256" key="9">
    <source>
        <dbReference type="NCBIfam" id="TIGR00080"/>
    </source>
</evidence>
<dbReference type="InterPro" id="IPR029063">
    <property type="entry name" value="SAM-dependent_MTases_sf"/>
</dbReference>
<dbReference type="AlphaFoldDB" id="A0A2H0VZV0"/>
<evidence type="ECO:0000313" key="10">
    <source>
        <dbReference type="EMBL" id="PIS04623.1"/>
    </source>
</evidence>
<dbReference type="Gene3D" id="3.40.50.150">
    <property type="entry name" value="Vaccinia Virus protein VP39"/>
    <property type="match status" value="1"/>
</dbReference>